<organism evidence="5 6">
    <name type="scientific">Pristionchus entomophagus</name>
    <dbReference type="NCBI Taxonomy" id="358040"/>
    <lineage>
        <taxon>Eukaryota</taxon>
        <taxon>Metazoa</taxon>
        <taxon>Ecdysozoa</taxon>
        <taxon>Nematoda</taxon>
        <taxon>Chromadorea</taxon>
        <taxon>Rhabditida</taxon>
        <taxon>Rhabditina</taxon>
        <taxon>Diplogasteromorpha</taxon>
        <taxon>Diplogasteroidea</taxon>
        <taxon>Neodiplogasteridae</taxon>
        <taxon>Pristionchus</taxon>
    </lineage>
</organism>
<keyword evidence="3" id="KW-0472">Membrane</keyword>
<dbReference type="GO" id="GO:0072659">
    <property type="term" value="P:protein localization to plasma membrane"/>
    <property type="evidence" value="ECO:0007669"/>
    <property type="project" value="TreeGrafter"/>
</dbReference>
<feature type="non-terminal residue" evidence="5">
    <location>
        <position position="1"/>
    </location>
</feature>
<dbReference type="EMBL" id="BTSX01000003">
    <property type="protein sequence ID" value="GMS88112.1"/>
    <property type="molecule type" value="Genomic_DNA"/>
</dbReference>
<gene>
    <name evidence="5" type="ORF">PENTCL1PPCAC_10287</name>
</gene>
<evidence type="ECO:0000256" key="3">
    <source>
        <dbReference type="SAM" id="Phobius"/>
    </source>
</evidence>
<dbReference type="SMART" id="SM00228">
    <property type="entry name" value="PDZ"/>
    <property type="match status" value="1"/>
</dbReference>
<feature type="compositionally biased region" description="Acidic residues" evidence="2">
    <location>
        <begin position="16"/>
        <end position="45"/>
    </location>
</feature>
<dbReference type="InterPro" id="IPR051067">
    <property type="entry name" value="NHER"/>
</dbReference>
<feature type="transmembrane region" description="Helical" evidence="3">
    <location>
        <begin position="83"/>
        <end position="106"/>
    </location>
</feature>
<dbReference type="GO" id="GO:0016324">
    <property type="term" value="C:apical plasma membrane"/>
    <property type="evidence" value="ECO:0007669"/>
    <property type="project" value="TreeGrafter"/>
</dbReference>
<protein>
    <recommendedName>
        <fullName evidence="4">PDZ domain-containing protein</fullName>
    </recommendedName>
</protein>
<keyword evidence="6" id="KW-1185">Reference proteome</keyword>
<dbReference type="Gene3D" id="2.30.42.10">
    <property type="match status" value="1"/>
</dbReference>
<evidence type="ECO:0000259" key="4">
    <source>
        <dbReference type="PROSITE" id="PS50106"/>
    </source>
</evidence>
<feature type="region of interest" description="Disordered" evidence="2">
    <location>
        <begin position="227"/>
        <end position="251"/>
    </location>
</feature>
<comment type="caution">
    <text evidence="5">The sequence shown here is derived from an EMBL/GenBank/DDBJ whole genome shotgun (WGS) entry which is preliminary data.</text>
</comment>
<keyword evidence="3" id="KW-1133">Transmembrane helix</keyword>
<dbReference type="SUPFAM" id="SSF50156">
    <property type="entry name" value="PDZ domain-like"/>
    <property type="match status" value="1"/>
</dbReference>
<feature type="compositionally biased region" description="Basic and acidic residues" evidence="2">
    <location>
        <begin position="227"/>
        <end position="242"/>
    </location>
</feature>
<accession>A0AAV5T0P5</accession>
<dbReference type="CDD" id="cd00136">
    <property type="entry name" value="PDZ_canonical"/>
    <property type="match status" value="1"/>
</dbReference>
<evidence type="ECO:0000313" key="6">
    <source>
        <dbReference type="Proteomes" id="UP001432027"/>
    </source>
</evidence>
<evidence type="ECO:0000313" key="5">
    <source>
        <dbReference type="EMBL" id="GMS88112.1"/>
    </source>
</evidence>
<feature type="domain" description="PDZ" evidence="4">
    <location>
        <begin position="305"/>
        <end position="380"/>
    </location>
</feature>
<evidence type="ECO:0000256" key="2">
    <source>
        <dbReference type="SAM" id="MobiDB-lite"/>
    </source>
</evidence>
<reference evidence="5" key="1">
    <citation type="submission" date="2023-10" db="EMBL/GenBank/DDBJ databases">
        <title>Genome assembly of Pristionchus species.</title>
        <authorList>
            <person name="Yoshida K."/>
            <person name="Sommer R.J."/>
        </authorList>
    </citation>
    <scope>NUCLEOTIDE SEQUENCE</scope>
    <source>
        <strain evidence="5">RS0144</strain>
    </source>
</reference>
<dbReference type="Pfam" id="PF00595">
    <property type="entry name" value="PDZ"/>
    <property type="match status" value="1"/>
</dbReference>
<keyword evidence="1" id="KW-0677">Repeat</keyword>
<dbReference type="PROSITE" id="PS50106">
    <property type="entry name" value="PDZ"/>
    <property type="match status" value="1"/>
</dbReference>
<dbReference type="Proteomes" id="UP001432027">
    <property type="component" value="Unassembled WGS sequence"/>
</dbReference>
<dbReference type="AlphaFoldDB" id="A0AAV5T0P5"/>
<dbReference type="InterPro" id="IPR001478">
    <property type="entry name" value="PDZ"/>
</dbReference>
<proteinExistence type="predicted"/>
<dbReference type="InterPro" id="IPR036034">
    <property type="entry name" value="PDZ_sf"/>
</dbReference>
<feature type="transmembrane region" description="Helical" evidence="3">
    <location>
        <begin position="272"/>
        <end position="292"/>
    </location>
</feature>
<sequence length="382" mass="43480">EEDEEMEAEGEKVGEEENEDENPVEEQEGEDDSSIEEMSDAGLEETAYEIGMETDEENADIDAVDSEQTRNGVQKSASLSTNFVIIAIVLAALGCSIVLIFLLPALRGLVFPPPPPCTMEYYAKNGAHFGDPCTPQRIRPGREGLEEWIRGGRITLISEQPHFFYRWESSGMIYRFHENDDMDQIKIVKIAIKARKEQLKKDEESRAIKKKDKEIREKFEAEKRIREEKQKKKEKQQLEEKEKKRRNEHLRINTGAKATNLAVPPSMIPKLLLAYIILMIGIALCWMVQFCVRPRFPKNQTPIRTVVLKKSENGWGIVLRRNVIVKLIADGAAAIQGKLLVGDVIVGVDDVNVETLHHSKIAELIRNKTNSVRLWVINAEHQ</sequence>
<dbReference type="GO" id="GO:0043495">
    <property type="term" value="F:protein-membrane adaptor activity"/>
    <property type="evidence" value="ECO:0007669"/>
    <property type="project" value="TreeGrafter"/>
</dbReference>
<name>A0AAV5T0P5_9BILA</name>
<feature type="region of interest" description="Disordered" evidence="2">
    <location>
        <begin position="1"/>
        <end position="45"/>
    </location>
</feature>
<keyword evidence="3" id="KW-0812">Transmembrane</keyword>
<dbReference type="PANTHER" id="PTHR14191:SF3">
    <property type="entry name" value="NA(+)_H(+) EXCHANGE REGULATORY COFACTOR-LIKE PROTEIN NRFL-1"/>
    <property type="match status" value="1"/>
</dbReference>
<dbReference type="PANTHER" id="PTHR14191">
    <property type="entry name" value="PDZ DOMAIN CONTAINING PROTEIN"/>
    <property type="match status" value="1"/>
</dbReference>
<evidence type="ECO:0000256" key="1">
    <source>
        <dbReference type="ARBA" id="ARBA00022737"/>
    </source>
</evidence>